<dbReference type="GO" id="GO:0051301">
    <property type="term" value="P:cell division"/>
    <property type="evidence" value="ECO:0007669"/>
    <property type="project" value="UniProtKB-KW"/>
</dbReference>
<dbReference type="Gene3D" id="1.25.10.10">
    <property type="entry name" value="Leucine-rich Repeat Variant"/>
    <property type="match status" value="5"/>
</dbReference>
<dbReference type="Pfam" id="PF25757">
    <property type="entry name" value="TPR_DNAAF5"/>
    <property type="match status" value="1"/>
</dbReference>
<dbReference type="GO" id="GO:0000022">
    <property type="term" value="P:mitotic spindle elongation"/>
    <property type="evidence" value="ECO:0007669"/>
    <property type="project" value="UniProtKB-ARBA"/>
</dbReference>
<evidence type="ECO:0000256" key="7">
    <source>
        <dbReference type="ARBA" id="ARBA00022737"/>
    </source>
</evidence>
<feature type="compositionally biased region" description="Low complexity" evidence="15">
    <location>
        <begin position="507"/>
        <end position="525"/>
    </location>
</feature>
<feature type="region of interest" description="Disordered" evidence="15">
    <location>
        <begin position="2101"/>
        <end position="2164"/>
    </location>
</feature>
<dbReference type="InParanoid" id="A0A0L0HW40"/>
<dbReference type="InterPro" id="IPR016024">
    <property type="entry name" value="ARM-type_fold"/>
</dbReference>
<feature type="region of interest" description="Disordered" evidence="15">
    <location>
        <begin position="504"/>
        <end position="567"/>
    </location>
</feature>
<dbReference type="STRING" id="645134.A0A0L0HW40"/>
<comment type="similarity">
    <text evidence="13">Belongs to the TOG/XMAP215 family.</text>
</comment>
<feature type="compositionally biased region" description="Low complexity" evidence="15">
    <location>
        <begin position="1457"/>
        <end position="1471"/>
    </location>
</feature>
<dbReference type="GO" id="GO:0051315">
    <property type="term" value="P:attachment of mitotic spindle microtubules to kinetochore"/>
    <property type="evidence" value="ECO:0007669"/>
    <property type="project" value="UniProtKB-ARBA"/>
</dbReference>
<dbReference type="OMA" id="NWKERKE"/>
<dbReference type="GeneID" id="27684468"/>
<dbReference type="InterPro" id="IPR048491">
    <property type="entry name" value="XMAP215_CLASP_TOG"/>
</dbReference>
<dbReference type="Pfam" id="PF21040">
    <property type="entry name" value="CEP104-like_TOG"/>
    <property type="match status" value="1"/>
</dbReference>
<evidence type="ECO:0000256" key="10">
    <source>
        <dbReference type="ARBA" id="ARBA00023212"/>
    </source>
</evidence>
<feature type="region of interest" description="Disordered" evidence="15">
    <location>
        <begin position="1518"/>
        <end position="1548"/>
    </location>
</feature>
<feature type="compositionally biased region" description="Polar residues" evidence="15">
    <location>
        <begin position="1111"/>
        <end position="1122"/>
    </location>
</feature>
<proteinExistence type="inferred from homology"/>
<feature type="compositionally biased region" description="Low complexity" evidence="15">
    <location>
        <begin position="580"/>
        <end position="592"/>
    </location>
</feature>
<dbReference type="InterPro" id="IPR034085">
    <property type="entry name" value="TOG"/>
</dbReference>
<keyword evidence="8" id="KW-0498">Mitosis</keyword>
<name>A0A0L0HW40_SPIPD</name>
<evidence type="ECO:0000256" key="9">
    <source>
        <dbReference type="ARBA" id="ARBA00022838"/>
    </source>
</evidence>
<feature type="compositionally biased region" description="Basic and acidic residues" evidence="15">
    <location>
        <begin position="1143"/>
        <end position="1155"/>
    </location>
</feature>
<evidence type="ECO:0000256" key="15">
    <source>
        <dbReference type="SAM" id="MobiDB-lite"/>
    </source>
</evidence>
<feature type="compositionally biased region" description="Low complexity" evidence="15">
    <location>
        <begin position="1091"/>
        <end position="1100"/>
    </location>
</feature>
<dbReference type="GO" id="GO:1990571">
    <property type="term" value="P:meiotic centromere clustering"/>
    <property type="evidence" value="ECO:0007669"/>
    <property type="project" value="UniProtKB-ARBA"/>
</dbReference>
<dbReference type="InterPro" id="IPR057978">
    <property type="entry name" value="TPR_DAAF5"/>
</dbReference>
<keyword evidence="5" id="KW-0963">Cytoplasm</keyword>
<keyword evidence="11" id="KW-0131">Cell cycle</keyword>
<dbReference type="GO" id="GO:0099070">
    <property type="term" value="C:static microtubule bundle"/>
    <property type="evidence" value="ECO:0007669"/>
    <property type="project" value="UniProtKB-ARBA"/>
</dbReference>
<evidence type="ECO:0000256" key="11">
    <source>
        <dbReference type="ARBA" id="ARBA00023306"/>
    </source>
</evidence>
<dbReference type="Pfam" id="PF21041">
    <property type="entry name" value="XMAP215_CLASP_TOG"/>
    <property type="match status" value="2"/>
</dbReference>
<dbReference type="GO" id="GO:0000776">
    <property type="term" value="C:kinetochore"/>
    <property type="evidence" value="ECO:0007669"/>
    <property type="project" value="UniProtKB-KW"/>
</dbReference>
<keyword evidence="12" id="KW-0137">Centromere</keyword>
<dbReference type="FunFam" id="1.25.10.10:FF:000068">
    <property type="entry name" value="cytoskeleton-associated protein 5 isoform X1"/>
    <property type="match status" value="1"/>
</dbReference>
<accession>A0A0L0HW40</accession>
<dbReference type="RefSeq" id="XP_016613123.1">
    <property type="nucleotide sequence ID" value="XM_016749088.1"/>
</dbReference>
<evidence type="ECO:0000256" key="13">
    <source>
        <dbReference type="ARBA" id="ARBA00025722"/>
    </source>
</evidence>
<evidence type="ECO:0000313" key="18">
    <source>
        <dbReference type="Proteomes" id="UP000053201"/>
    </source>
</evidence>
<dbReference type="OrthoDB" id="205662at2759"/>
<dbReference type="SMART" id="SM01349">
    <property type="entry name" value="TOG"/>
    <property type="match status" value="5"/>
</dbReference>
<dbReference type="GO" id="GO:0061863">
    <property type="term" value="F:microtubule plus end polymerase"/>
    <property type="evidence" value="ECO:0007669"/>
    <property type="project" value="InterPro"/>
</dbReference>
<feature type="region of interest" description="Disordered" evidence="15">
    <location>
        <begin position="235"/>
        <end position="264"/>
    </location>
</feature>
<dbReference type="eggNOG" id="KOG1820">
    <property type="taxonomic scope" value="Eukaryota"/>
</dbReference>
<evidence type="ECO:0000313" key="17">
    <source>
        <dbReference type="EMBL" id="KND05084.1"/>
    </source>
</evidence>
<evidence type="ECO:0000256" key="6">
    <source>
        <dbReference type="ARBA" id="ARBA00022618"/>
    </source>
</evidence>
<feature type="repeat" description="HEAT" evidence="14">
    <location>
        <begin position="440"/>
        <end position="478"/>
    </location>
</feature>
<feature type="domain" description="TOG" evidence="16">
    <location>
        <begin position="1"/>
        <end position="228"/>
    </location>
</feature>
<dbReference type="GO" id="GO:0051010">
    <property type="term" value="F:microtubule plus-end binding"/>
    <property type="evidence" value="ECO:0007669"/>
    <property type="project" value="InterPro"/>
</dbReference>
<dbReference type="GO" id="GO:0005881">
    <property type="term" value="C:cytoplasmic microtubule"/>
    <property type="evidence" value="ECO:0007669"/>
    <property type="project" value="UniProtKB-ARBA"/>
</dbReference>
<dbReference type="SUPFAM" id="SSF48371">
    <property type="entry name" value="ARM repeat"/>
    <property type="match status" value="3"/>
</dbReference>
<keyword evidence="6" id="KW-0132">Cell division</keyword>
<dbReference type="InterPro" id="IPR011989">
    <property type="entry name" value="ARM-like"/>
</dbReference>
<organism evidence="17 18">
    <name type="scientific">Spizellomyces punctatus (strain DAOM BR117)</name>
    <dbReference type="NCBI Taxonomy" id="645134"/>
    <lineage>
        <taxon>Eukaryota</taxon>
        <taxon>Fungi</taxon>
        <taxon>Fungi incertae sedis</taxon>
        <taxon>Chytridiomycota</taxon>
        <taxon>Chytridiomycota incertae sedis</taxon>
        <taxon>Chytridiomycetes</taxon>
        <taxon>Spizellomycetales</taxon>
        <taxon>Spizellomycetaceae</taxon>
        <taxon>Spizellomyces</taxon>
    </lineage>
</organism>
<sequence>MASSEEDFSSLPLTERLTHKSWKARQGAYDELAKIFNTLDPDADNEYRKWQEYLKKMVSDSNLVAQESGLNAILAYVTNAPSANKTRSVLAPMVVDKCLGSNRAGTKTKALDVLMMYIEIDVADPVIEDIISGLNHKTPKNVAAAVFALREAVRLFGARIVNVKPILKQLPKIFDHKDKTVRSEGTALAIELYRWLGSAITSSLNDLKPVQIKELHDQFDKLPQERATPERLIRSEQAKVQAQGPAADGDEGAGENINGVDDTPEPLDAYDLADPVNILDKLPKNFYEQLASTKWKERKEILENLLEIAKAPKLEDGKYGELINALGKRINDANLFVVIASANCIEAIAKGLRNHFAQYRSLVIHPLIEKFKEKKQNVVEALRGALDAIYLSVTINEVVEEINGSAFHKNPQVRSETLHWLIRCLKTTRKLPGKPEIKSLSEMLVKSLEDSVDTVREAAAEALGTLMKVVSERVLAGHLDKLDNIKQTKVKEYFEKAEVKLAGGTGTRKATTAAAPPRRAETLPAKPRKPKMTSNSLDAQEKENHAPSSTTATRARPPTTIAKPTTKASVNGTLKRAQTAGPALAKAPAAKKPASREDEPIVSKYTNESADAVVCDLVGEEVMQQLGDSAWKVRLGAALSMLEKLQQQPKETVEAEAVVRSLTNKPGWKESNFQVMTNVLNIFQYLAKEVPSFNRAAGAAVVPGLADKLGDMKVKRSAGDCLTTIAEKLSLQFVLSQAYDSMKKQKSPKVLADSLMWIQQTLLDFGTGGLQLREFIEFLKFALANTNSAVRNNAVTVLGTLRMFTGPEIRTFVQDLNPQLLATIDSEFEKAAAKAPPQPTKEQQLDETAASADPTDDLFPRVDISGQITGKLIDDMGNAQWKVRKEALDDLVRILEAANKRIQPNFGSELIPALKARLSDSNKNLAMNAVELTGNLALAVGKPFERHVKLVISPMTSLLADQKAHVRGAALAALDNVFLAVGLDSLIPSFGASLMTEQPQMRKDLLKWLGDKLEATEKVPDLSPLIHAILLCLQDRNADVRKGAQGVLTFVAADVGVDALHAKAGDLFKGSALASVTPYLEALRPVGGRPSSASSSIKSATPGKVRKPLSTVASGTSDSAGTKSKLPGASKLRMTRPGTGTLSRKEAVESPKEHVAPLLTSDTRAKEQRAAADRGMTKWTFDSPRRELIDFLAEQCEGNFSSEVHSRLFSTDHYKEKEYLAALTAIDGPISEGSQSLEREATVFAMDASELKARYIANADLILKYITLRFFDTNTSMFLKCLELLDHLFALLDEDGYHLSEYEASSFLPFFINKTGDPKETMRVKIRGIMKRLTRIYPSSKLFTYLLKGLESKNARTRTECLEELASLVQRNGMGVCIPSKSFPLIAAQLADRDASVRGGALGVITQAYLLVGDGVWKLLGRISEKDKSFVEERLKRVSNSRGGKEEDRPSPKGTRSVSPKSGKTSPGSSPKFDKKSTPVESQAYPVDQSTTNKSGSPTQTRKNPVFSLELEKHGLVVPKREYPSTAPPSHFSPTRLPSYGPVSPPRSPDRNVFVPEPMSSNTIDLLITNITSNDPYESVDALKQLEDILGTQAEIVAPHMNDLISALTLQNRLAYTSLVPGRTSLERLCKHLVNVLVICFSQPVLARSVGREQLKLCMTEVLDRILDPILEQIDQGPALNKALNILVVKILESVDRNSLLGVALALLIESSDVMITLPAENRSRQAKHMNLILRCLWRITKTLSRLLATKSIKPDVLLLDIHNFFVRLPPREWKRRAVEYPYPQADMPFRTVKTIVGEIAKCLGPDLRAAFHLIPNQETSYCVKYALHTLDGRSGSEMGDTPKAGSELDLAAMGSPSNVARSMGDSGAASPMLPRSRPSIPSESLTARLQAEFGYTDSGEDLQELGDKQPISKPLTSASLKTASESILHKDEPVDTTVPGNVTTGESVSVQLTAQEVQDHLNKMWERLLDKDVSKFALQELYDFRKTHLYAIEQIEAKIRERGDFFEEYIRRGLRNCKEEEAKRLDLEERRSRRAAGSTAVRDLSPHDSEGYRRALDRIKLTWWGTTDLSEIQRLAPLEGEQALEDTRQILNEKIAPSVSPSGLVASAEESAAGTPRSGSPGSPTSNGSGDGGQPVKKAQTVAELKERLAMMKKRTADGSVEY</sequence>
<feature type="region of interest" description="Disordered" evidence="15">
    <location>
        <begin position="579"/>
        <end position="598"/>
    </location>
</feature>
<evidence type="ECO:0000256" key="5">
    <source>
        <dbReference type="ARBA" id="ARBA00022490"/>
    </source>
</evidence>
<dbReference type="VEuPathDB" id="FungiDB:SPPG_00759"/>
<dbReference type="GO" id="GO:0046785">
    <property type="term" value="P:microtubule polymerization"/>
    <property type="evidence" value="ECO:0007669"/>
    <property type="project" value="InterPro"/>
</dbReference>
<evidence type="ECO:0000256" key="14">
    <source>
        <dbReference type="PROSITE-ProRule" id="PRU00103"/>
    </source>
</evidence>
<feature type="compositionally biased region" description="Low complexity" evidence="15">
    <location>
        <begin position="2112"/>
        <end position="2129"/>
    </location>
</feature>
<keyword evidence="4" id="KW-0158">Chromosome</keyword>
<dbReference type="InterPro" id="IPR021133">
    <property type="entry name" value="HEAT_type_2"/>
</dbReference>
<gene>
    <name evidence="17" type="ORF">SPPG_00759</name>
</gene>
<feature type="domain" description="TOG" evidence="16">
    <location>
        <begin position="857"/>
        <end position="1089"/>
    </location>
</feature>
<dbReference type="Proteomes" id="UP000053201">
    <property type="component" value="Unassembled WGS sequence"/>
</dbReference>
<dbReference type="FunFam" id="1.25.10.10:FF:000050">
    <property type="entry name" value="Cytoskeleton-associated protein 5 isoform X1"/>
    <property type="match status" value="1"/>
</dbReference>
<dbReference type="GO" id="GO:0044732">
    <property type="term" value="C:mitotic spindle pole body"/>
    <property type="evidence" value="ECO:0007669"/>
    <property type="project" value="UniProtKB-ARBA"/>
</dbReference>
<dbReference type="PROSITE" id="PS50077">
    <property type="entry name" value="HEAT_REPEAT"/>
    <property type="match status" value="1"/>
</dbReference>
<keyword evidence="18" id="KW-1185">Reference proteome</keyword>
<dbReference type="GO" id="GO:1990498">
    <property type="term" value="C:mitotic spindle microtubule"/>
    <property type="evidence" value="ECO:0007669"/>
    <property type="project" value="UniProtKB-ARBA"/>
</dbReference>
<dbReference type="InterPro" id="IPR045110">
    <property type="entry name" value="XMAP215"/>
</dbReference>
<feature type="compositionally biased region" description="Low complexity" evidence="15">
    <location>
        <begin position="546"/>
        <end position="567"/>
    </location>
</feature>
<evidence type="ECO:0000256" key="12">
    <source>
        <dbReference type="ARBA" id="ARBA00023328"/>
    </source>
</evidence>
<evidence type="ECO:0000259" key="16">
    <source>
        <dbReference type="SMART" id="SM01349"/>
    </source>
</evidence>
<evidence type="ECO:0000256" key="2">
    <source>
        <dbReference type="ARBA" id="ARBA00004629"/>
    </source>
</evidence>
<feature type="domain" description="TOG" evidence="16">
    <location>
        <begin position="271"/>
        <end position="503"/>
    </location>
</feature>
<dbReference type="PANTHER" id="PTHR12609">
    <property type="entry name" value="MICROTUBULE ASSOCIATED PROTEIN XMAP215"/>
    <property type="match status" value="1"/>
</dbReference>
<feature type="domain" description="TOG" evidence="16">
    <location>
        <begin position="1187"/>
        <end position="1444"/>
    </location>
</feature>
<dbReference type="GO" id="GO:0030951">
    <property type="term" value="P:establishment or maintenance of microtubule cytoskeleton polarity"/>
    <property type="evidence" value="ECO:0007669"/>
    <property type="project" value="InterPro"/>
</dbReference>
<feature type="region of interest" description="Disordered" evidence="15">
    <location>
        <begin position="831"/>
        <end position="853"/>
    </location>
</feature>
<evidence type="ECO:0000256" key="3">
    <source>
        <dbReference type="ARBA" id="ARBA00004647"/>
    </source>
</evidence>
<evidence type="ECO:0000256" key="4">
    <source>
        <dbReference type="ARBA" id="ARBA00022454"/>
    </source>
</evidence>
<feature type="region of interest" description="Disordered" evidence="15">
    <location>
        <begin position="1857"/>
        <end position="1882"/>
    </location>
</feature>
<feature type="region of interest" description="Disordered" evidence="15">
    <location>
        <begin position="1434"/>
        <end position="1505"/>
    </location>
</feature>
<feature type="region of interest" description="Disordered" evidence="15">
    <location>
        <begin position="1084"/>
        <end position="1155"/>
    </location>
</feature>
<dbReference type="GO" id="GO:0000922">
    <property type="term" value="C:spindle pole"/>
    <property type="evidence" value="ECO:0007669"/>
    <property type="project" value="UniProtKB-SubCell"/>
</dbReference>
<reference evidence="17 18" key="1">
    <citation type="submission" date="2009-08" db="EMBL/GenBank/DDBJ databases">
        <title>The Genome Sequence of Spizellomyces punctatus strain DAOM BR117.</title>
        <authorList>
            <consortium name="The Broad Institute Genome Sequencing Platform"/>
            <person name="Russ C."/>
            <person name="Cuomo C."/>
            <person name="Shea T."/>
            <person name="Young S.K."/>
            <person name="Zeng Q."/>
            <person name="Koehrsen M."/>
            <person name="Haas B."/>
            <person name="Borodovsky M."/>
            <person name="Guigo R."/>
            <person name="Alvarado L."/>
            <person name="Berlin A."/>
            <person name="Bochicchio J."/>
            <person name="Borenstein D."/>
            <person name="Chapman S."/>
            <person name="Chen Z."/>
            <person name="Engels R."/>
            <person name="Freedman E."/>
            <person name="Gellesch M."/>
            <person name="Goldberg J."/>
            <person name="Griggs A."/>
            <person name="Gujja S."/>
            <person name="Heiman D."/>
            <person name="Hepburn T."/>
            <person name="Howarth C."/>
            <person name="Jen D."/>
            <person name="Larson L."/>
            <person name="Lewis B."/>
            <person name="Mehta T."/>
            <person name="Park D."/>
            <person name="Pearson M."/>
            <person name="Roberts A."/>
            <person name="Saif S."/>
            <person name="Shenoy N."/>
            <person name="Sisk P."/>
            <person name="Stolte C."/>
            <person name="Sykes S."/>
            <person name="Thomson T."/>
            <person name="Walk T."/>
            <person name="White J."/>
            <person name="Yandava C."/>
            <person name="Burger G."/>
            <person name="Gray M.W."/>
            <person name="Holland P.W.H."/>
            <person name="King N."/>
            <person name="Lang F.B.F."/>
            <person name="Roger A.J."/>
            <person name="Ruiz-Trillo I."/>
            <person name="Lander E."/>
            <person name="Nusbaum C."/>
        </authorList>
    </citation>
    <scope>NUCLEOTIDE SEQUENCE [LARGE SCALE GENOMIC DNA]</scope>
    <source>
        <strain evidence="17 18">DAOM BR117</strain>
    </source>
</reference>
<keyword evidence="9" id="KW-0995">Kinetochore</keyword>
<keyword evidence="7" id="KW-0677">Repeat</keyword>
<evidence type="ECO:0000256" key="1">
    <source>
        <dbReference type="ARBA" id="ARBA00004300"/>
    </source>
</evidence>
<protein>
    <recommendedName>
        <fullName evidence="16">TOG domain-containing protein</fullName>
    </recommendedName>
</protein>
<feature type="domain" description="TOG" evidence="16">
    <location>
        <begin position="604"/>
        <end position="837"/>
    </location>
</feature>
<dbReference type="FunFam" id="1.25.10.10:FF:000019">
    <property type="entry name" value="Cytoskeleton-associated protein 5"/>
    <property type="match status" value="1"/>
</dbReference>
<dbReference type="EMBL" id="KQ257450">
    <property type="protein sequence ID" value="KND05084.1"/>
    <property type="molecule type" value="Genomic_DNA"/>
</dbReference>
<comment type="subcellular location">
    <subcellularLocation>
        <location evidence="2">Chromosome</location>
        <location evidence="2">Centromere</location>
        <location evidence="2">Kinetochore</location>
    </subcellularLocation>
    <subcellularLocation>
        <location evidence="1">Cytoplasm</location>
        <location evidence="1">Cytoskeleton</location>
        <location evidence="1">Microtubule organizing center</location>
        <location evidence="1">Centrosome</location>
    </subcellularLocation>
    <subcellularLocation>
        <location evidence="3">Cytoplasm</location>
        <location evidence="3">Cytoskeleton</location>
        <location evidence="3">Spindle pole</location>
    </subcellularLocation>
</comment>
<feature type="compositionally biased region" description="Polar residues" evidence="15">
    <location>
        <begin position="1488"/>
        <end position="1503"/>
    </location>
</feature>
<evidence type="ECO:0000256" key="8">
    <source>
        <dbReference type="ARBA" id="ARBA00022776"/>
    </source>
</evidence>
<dbReference type="FunFam" id="1.25.10.10:FF:000063">
    <property type="entry name" value="Putative cytoskeleton-associated protein 5"/>
    <property type="match status" value="1"/>
</dbReference>
<feature type="region of interest" description="Disordered" evidence="15">
    <location>
        <begin position="2026"/>
        <end position="2050"/>
    </location>
</feature>
<keyword evidence="10" id="KW-0206">Cytoskeleton</keyword>